<dbReference type="RefSeq" id="WP_150690371.1">
    <property type="nucleotide sequence ID" value="NZ_CABPSJ010000002.1"/>
</dbReference>
<proteinExistence type="predicted"/>
<dbReference type="EMBL" id="CABPSJ010000002">
    <property type="protein sequence ID" value="VVE00216.1"/>
    <property type="molecule type" value="Genomic_DNA"/>
</dbReference>
<name>A0A5E4UJW9_9BURK</name>
<dbReference type="AlphaFoldDB" id="A0A5E4UJW9"/>
<reference evidence="1 2" key="1">
    <citation type="submission" date="2019-08" db="EMBL/GenBank/DDBJ databases">
        <authorList>
            <person name="Peeters C."/>
        </authorList>
    </citation>
    <scope>NUCLEOTIDE SEQUENCE [LARGE SCALE GENOMIC DNA]</scope>
    <source>
        <strain evidence="1 2">LMG 31110</strain>
    </source>
</reference>
<accession>A0A5E4UJW9</accession>
<protein>
    <submittedName>
        <fullName evidence="1">Uncharacterized protein</fullName>
    </submittedName>
</protein>
<organism evidence="1 2">
    <name type="scientific">Pandoraea communis</name>
    <dbReference type="NCBI Taxonomy" id="2508297"/>
    <lineage>
        <taxon>Bacteria</taxon>
        <taxon>Pseudomonadati</taxon>
        <taxon>Pseudomonadota</taxon>
        <taxon>Betaproteobacteria</taxon>
        <taxon>Burkholderiales</taxon>
        <taxon>Burkholderiaceae</taxon>
        <taxon>Pandoraea</taxon>
    </lineage>
</organism>
<evidence type="ECO:0000313" key="1">
    <source>
        <dbReference type="EMBL" id="VVE00216.1"/>
    </source>
</evidence>
<evidence type="ECO:0000313" key="2">
    <source>
        <dbReference type="Proteomes" id="UP000337189"/>
    </source>
</evidence>
<sequence>MQSLINEISVALEAYRKATTESGDVKATEDFSRLIVITEKIVAAIQTGDITQAKLSLLGFSRQVSDSFAVQPLEFGLLAKKVAKLRKLVI</sequence>
<dbReference type="Proteomes" id="UP000337189">
    <property type="component" value="Unassembled WGS sequence"/>
</dbReference>
<gene>
    <name evidence="1" type="ORF">PCO31110_02105</name>
</gene>